<gene>
    <name evidence="1" type="ORF">GFD21_10195</name>
</gene>
<reference evidence="1 2" key="1">
    <citation type="submission" date="2019-10" db="EMBL/GenBank/DDBJ databases">
        <title>Bifidobacterium from non-human primates.</title>
        <authorList>
            <person name="Modesto M."/>
        </authorList>
    </citation>
    <scope>NUCLEOTIDE SEQUENCE [LARGE SCALE GENOMIC DNA]</scope>
    <source>
        <strain evidence="1 2">SMA15</strain>
    </source>
</reference>
<name>A0A6L9SU21_9BIFI</name>
<keyword evidence="2" id="KW-1185">Reference proteome</keyword>
<sequence length="96" mass="10143">MTITPDGAGGYTLTGTPTAWTAWTQPITLTPGSYLMLPNETGTGATAAVYNGDPGTTQPTTGRFEVTETGEWTARIYTDQPGSTVDATLHPRLIRP</sequence>
<dbReference type="RefSeq" id="WP_163197876.1">
    <property type="nucleotide sequence ID" value="NZ_WHZV01000012.1"/>
</dbReference>
<protein>
    <submittedName>
        <fullName evidence="1">Uncharacterized protein</fullName>
    </submittedName>
</protein>
<organism evidence="1 2">
    <name type="scientific">Bifidobacterium platyrrhinorum</name>
    <dbReference type="NCBI Taxonomy" id="2661628"/>
    <lineage>
        <taxon>Bacteria</taxon>
        <taxon>Bacillati</taxon>
        <taxon>Actinomycetota</taxon>
        <taxon>Actinomycetes</taxon>
        <taxon>Bifidobacteriales</taxon>
        <taxon>Bifidobacteriaceae</taxon>
        <taxon>Bifidobacterium</taxon>
    </lineage>
</organism>
<dbReference type="EMBL" id="WHZV01000012">
    <property type="protein sequence ID" value="NEG56116.1"/>
    <property type="molecule type" value="Genomic_DNA"/>
</dbReference>
<dbReference type="AlphaFoldDB" id="A0A6L9SU21"/>
<proteinExistence type="predicted"/>
<evidence type="ECO:0000313" key="2">
    <source>
        <dbReference type="Proteomes" id="UP000483293"/>
    </source>
</evidence>
<comment type="caution">
    <text evidence="1">The sequence shown here is derived from an EMBL/GenBank/DDBJ whole genome shotgun (WGS) entry which is preliminary data.</text>
</comment>
<evidence type="ECO:0000313" key="1">
    <source>
        <dbReference type="EMBL" id="NEG56116.1"/>
    </source>
</evidence>
<dbReference type="Proteomes" id="UP000483293">
    <property type="component" value="Unassembled WGS sequence"/>
</dbReference>
<accession>A0A6L9SU21</accession>